<organism evidence="1 2">
    <name type="scientific">Faecalibaculum rodentium</name>
    <dbReference type="NCBI Taxonomy" id="1702221"/>
    <lineage>
        <taxon>Bacteria</taxon>
        <taxon>Bacillati</taxon>
        <taxon>Bacillota</taxon>
        <taxon>Erysipelotrichia</taxon>
        <taxon>Erysipelotrichales</taxon>
        <taxon>Erysipelotrichaceae</taxon>
        <taxon>Faecalibaculum</taxon>
    </lineage>
</organism>
<dbReference type="Proteomes" id="UP000069771">
    <property type="component" value="Chromosome"/>
</dbReference>
<accession>A0A140DSI7</accession>
<dbReference type="EMBL" id="CP011391">
    <property type="protein sequence ID" value="AMK53614.1"/>
    <property type="molecule type" value="Genomic_DNA"/>
</dbReference>
<name>A0A140DSI7_9FIRM</name>
<evidence type="ECO:0000313" key="2">
    <source>
        <dbReference type="Proteomes" id="UP000069771"/>
    </source>
</evidence>
<sequence length="58" mass="6467">MSRRGRKTSKRLTFTVDHVPCADYFSGFCHRCLAHDISSYDLSVTGAQKAGVQPTYSL</sequence>
<keyword evidence="2" id="KW-1185">Reference proteome</keyword>
<protein>
    <submittedName>
        <fullName evidence="1">Uncharacterized protein</fullName>
    </submittedName>
</protein>
<dbReference type="KEGG" id="fro:AALO17_04800"/>
<reference evidence="1 2" key="1">
    <citation type="journal article" date="2016" name="Gut Pathog.">
        <title>Whole genome sequencing of "Faecalibaculum rodentium" ALO17, isolated from C57BL/6J laboratory mouse feces.</title>
        <authorList>
            <person name="Lim S."/>
            <person name="Chang D.H."/>
            <person name="Ahn S."/>
            <person name="Kim B.C."/>
        </authorList>
    </citation>
    <scope>NUCLEOTIDE SEQUENCE [LARGE SCALE GENOMIC DNA]</scope>
    <source>
        <strain evidence="1 2">Alo17</strain>
    </source>
</reference>
<dbReference type="STRING" id="1702221.AALO17_04800"/>
<dbReference type="AlphaFoldDB" id="A0A140DSI7"/>
<gene>
    <name evidence="1" type="ORF">AALO17_04800</name>
</gene>
<proteinExistence type="predicted"/>
<evidence type="ECO:0000313" key="1">
    <source>
        <dbReference type="EMBL" id="AMK53614.1"/>
    </source>
</evidence>